<dbReference type="Pfam" id="PF07715">
    <property type="entry name" value="Plug"/>
    <property type="match status" value="1"/>
</dbReference>
<evidence type="ECO:0000256" key="1">
    <source>
        <dbReference type="ARBA" id="ARBA00004442"/>
    </source>
</evidence>
<dbReference type="NCBIfam" id="TIGR01782">
    <property type="entry name" value="TonB-Xanth-Caul"/>
    <property type="match status" value="1"/>
</dbReference>
<comment type="subcellular location">
    <subcellularLocation>
        <location evidence="1 4">Cell outer membrane</location>
    </subcellularLocation>
</comment>
<feature type="domain" description="TonB-dependent receptor plug" evidence="7">
    <location>
        <begin position="42"/>
        <end position="142"/>
    </location>
</feature>
<dbReference type="SUPFAM" id="SSF56935">
    <property type="entry name" value="Porins"/>
    <property type="match status" value="1"/>
</dbReference>
<reference evidence="8" key="2">
    <citation type="submission" date="2020-09" db="EMBL/GenBank/DDBJ databases">
        <authorList>
            <person name="Sun Q."/>
            <person name="Kim S."/>
        </authorList>
    </citation>
    <scope>NUCLEOTIDE SEQUENCE</scope>
    <source>
        <strain evidence="8">KCTC 32513</strain>
    </source>
</reference>
<feature type="compositionally biased region" description="Polar residues" evidence="5">
    <location>
        <begin position="222"/>
        <end position="231"/>
    </location>
</feature>
<dbReference type="Pfam" id="PF00593">
    <property type="entry name" value="TonB_dep_Rec_b-barrel"/>
    <property type="match status" value="1"/>
</dbReference>
<dbReference type="InterPro" id="IPR036942">
    <property type="entry name" value="Beta-barrel_TonB_sf"/>
</dbReference>
<proteinExistence type="inferred from homology"/>
<accession>A0A8J3CR97</accession>
<organism evidence="8 9">
    <name type="scientific">Algimonas arctica</name>
    <dbReference type="NCBI Taxonomy" id="1479486"/>
    <lineage>
        <taxon>Bacteria</taxon>
        <taxon>Pseudomonadati</taxon>
        <taxon>Pseudomonadota</taxon>
        <taxon>Alphaproteobacteria</taxon>
        <taxon>Maricaulales</taxon>
        <taxon>Robiginitomaculaceae</taxon>
        <taxon>Algimonas</taxon>
    </lineage>
</organism>
<dbReference type="GO" id="GO:0009279">
    <property type="term" value="C:cell outer membrane"/>
    <property type="evidence" value="ECO:0007669"/>
    <property type="project" value="UniProtKB-SubCell"/>
</dbReference>
<evidence type="ECO:0000256" key="5">
    <source>
        <dbReference type="SAM" id="MobiDB-lite"/>
    </source>
</evidence>
<evidence type="ECO:0000256" key="3">
    <source>
        <dbReference type="ARBA" id="ARBA00023237"/>
    </source>
</evidence>
<feature type="compositionally biased region" description="Polar residues" evidence="5">
    <location>
        <begin position="246"/>
        <end position="259"/>
    </location>
</feature>
<keyword evidence="9" id="KW-1185">Reference proteome</keyword>
<dbReference type="PANTHER" id="PTHR40980">
    <property type="entry name" value="PLUG DOMAIN-CONTAINING PROTEIN"/>
    <property type="match status" value="1"/>
</dbReference>
<gene>
    <name evidence="8" type="ORF">GCM10009069_11620</name>
</gene>
<dbReference type="EMBL" id="BMZH01000003">
    <property type="protein sequence ID" value="GHA90121.1"/>
    <property type="molecule type" value="Genomic_DNA"/>
</dbReference>
<dbReference type="AlphaFoldDB" id="A0A8J3CR97"/>
<dbReference type="Gene3D" id="2.170.130.10">
    <property type="entry name" value="TonB-dependent receptor, plug domain"/>
    <property type="match status" value="1"/>
</dbReference>
<evidence type="ECO:0000256" key="4">
    <source>
        <dbReference type="RuleBase" id="RU003357"/>
    </source>
</evidence>
<dbReference type="InterPro" id="IPR010104">
    <property type="entry name" value="TonB_rcpt_bac"/>
</dbReference>
<feature type="region of interest" description="Disordered" evidence="5">
    <location>
        <begin position="246"/>
        <end position="292"/>
    </location>
</feature>
<protein>
    <recommendedName>
        <fullName evidence="10">TonB-dependent receptor</fullName>
    </recommendedName>
</protein>
<evidence type="ECO:0000259" key="6">
    <source>
        <dbReference type="Pfam" id="PF00593"/>
    </source>
</evidence>
<comment type="similarity">
    <text evidence="4">Belongs to the TonB-dependent receptor family.</text>
</comment>
<comment type="caution">
    <text evidence="8">The sequence shown here is derived from an EMBL/GenBank/DDBJ whole genome shotgun (WGS) entry which is preliminary data.</text>
</comment>
<evidence type="ECO:0000313" key="9">
    <source>
        <dbReference type="Proteomes" id="UP000634004"/>
    </source>
</evidence>
<dbReference type="Gene3D" id="2.40.170.20">
    <property type="entry name" value="TonB-dependent receptor, beta-barrel domain"/>
    <property type="match status" value="1"/>
</dbReference>
<evidence type="ECO:0000259" key="7">
    <source>
        <dbReference type="Pfam" id="PF07715"/>
    </source>
</evidence>
<keyword evidence="4" id="KW-0798">TonB box</keyword>
<keyword evidence="2 4" id="KW-0472">Membrane</keyword>
<sequence length="1067" mass="115936">MLGVSSIVLGLAPSVWAQDTTADEIVVTGSRQVIQDSIALKRGSTQIVDGLSADEIGDIPALSIGEALENITGVASHRENGGATEVSIRGLGPYLSSTVVNGRAATNGSGDRSVNFSQFPSELVSKLAVFKTQDASQIEGGVAGQIQLDTLKPLDFGKRRIQFDVKGNVNPDQLKQDDTVAGDIGYRFTGSYVDQFDLGEGEIGFSIGVQRSDISQPEAESRQTGPTSNSRPACLITDGLAQYTDQTNGGTFTGFSNNPETRDRGDDDCDDFNDRRNPANETTRGSDTEGVDTTLVNGSIVDAGTPFAFAPSQRHFRQNDTRDQRDAIFGAIQWAPNARIDINLDAQWSERTQSELRNDLTFNGGRRNDTSLNVGPGGTTTTLDSLVLTPQGGILRSITDNTIEVQGGDFERKETYLGLGLNVDYELSDRLTVSADFAHSNTERNERALEYRIQSNISPVIEFDQRVGNIPLYTLYDEVFDVNDHDNYVDRLRVRIDNDGLRDNTINSARFDVDYALEGSVFTNLKAGVRLAQQDYLELPGGTDSGDPFNINAGRFSFEIEDNTDLNINNRQVVDGSGSAATGLSSSWVDIIASTNSACRTDFAEGNSFLSSQRSGDLITNVADDGTILSSSNSWATFDARCIAETAVSSLNSVLDQINLAIADRGDVDDPLSTLSAGIPGLIEENSRTIDVKETTTAFYAMSDYETAFNGLPVSGNVGVRIIQTDVEATGYRPELTVTDTNGVFTIAEGSLEAVTEKFDYTEILPSATAIVELSDDKIIRLGVFRALSRPDPANMGFGRSINVIGEDEDATSLAELIQNVSASGNPSLGPLTSWNFDAGYEWYPNDDSILAIGAYYKVFQGGFENVVQNETYSVNGTDLTFPVSVQQVGEETSNLFGIELTGSHRFSYLPGLLSGLGTKISYNYVDSDFEFEDSRYGDAFTRALDGTVTQTNAGVIAPGGLPGLSEHTLSAQVYYQIGELDLQVNYKYRSEYFQPFVSDGTRLRFIGDVGVWEARASYNVTDNFRVSLEAINIFSAPKEQFAFVRDDLYEVNDYGPRVFFGLRGRF</sequence>
<feature type="domain" description="TonB-dependent receptor-like beta-barrel" evidence="6">
    <location>
        <begin position="499"/>
        <end position="1034"/>
    </location>
</feature>
<evidence type="ECO:0000256" key="2">
    <source>
        <dbReference type="ARBA" id="ARBA00023136"/>
    </source>
</evidence>
<dbReference type="Proteomes" id="UP000634004">
    <property type="component" value="Unassembled WGS sequence"/>
</dbReference>
<feature type="region of interest" description="Disordered" evidence="5">
    <location>
        <begin position="210"/>
        <end position="233"/>
    </location>
</feature>
<dbReference type="PANTHER" id="PTHR40980:SF4">
    <property type="entry name" value="TONB-DEPENDENT RECEPTOR-LIKE BETA-BARREL DOMAIN-CONTAINING PROTEIN"/>
    <property type="match status" value="1"/>
</dbReference>
<dbReference type="InterPro" id="IPR012910">
    <property type="entry name" value="Plug_dom"/>
</dbReference>
<reference evidence="8" key="1">
    <citation type="journal article" date="2014" name="Int. J. Syst. Evol. Microbiol.">
        <title>Complete genome sequence of Corynebacterium casei LMG S-19264T (=DSM 44701T), isolated from a smear-ripened cheese.</title>
        <authorList>
            <consortium name="US DOE Joint Genome Institute (JGI-PGF)"/>
            <person name="Walter F."/>
            <person name="Albersmeier A."/>
            <person name="Kalinowski J."/>
            <person name="Ruckert C."/>
        </authorList>
    </citation>
    <scope>NUCLEOTIDE SEQUENCE</scope>
    <source>
        <strain evidence="8">KCTC 32513</strain>
    </source>
</reference>
<evidence type="ECO:0000313" key="8">
    <source>
        <dbReference type="EMBL" id="GHA90121.1"/>
    </source>
</evidence>
<keyword evidence="3" id="KW-0998">Cell outer membrane</keyword>
<dbReference type="InterPro" id="IPR000531">
    <property type="entry name" value="Beta-barrel_TonB"/>
</dbReference>
<evidence type="ECO:0008006" key="10">
    <source>
        <dbReference type="Google" id="ProtNLM"/>
    </source>
</evidence>
<dbReference type="InterPro" id="IPR037066">
    <property type="entry name" value="Plug_dom_sf"/>
</dbReference>
<name>A0A8J3CR97_9PROT</name>